<name>A0ABY7XPQ6_MICLT</name>
<feature type="transmembrane region" description="Helical" evidence="6">
    <location>
        <begin position="173"/>
        <end position="193"/>
    </location>
</feature>
<comment type="subcellular location">
    <subcellularLocation>
        <location evidence="1">Cell membrane</location>
        <topology evidence="1">Multi-pass membrane protein</topology>
    </subcellularLocation>
</comment>
<feature type="transmembrane region" description="Helical" evidence="6">
    <location>
        <begin position="150"/>
        <end position="167"/>
    </location>
</feature>
<feature type="transmembrane region" description="Helical" evidence="6">
    <location>
        <begin position="385"/>
        <end position="409"/>
    </location>
</feature>
<feature type="transmembrane region" description="Helical" evidence="6">
    <location>
        <begin position="299"/>
        <end position="317"/>
    </location>
</feature>
<sequence>MPNDSTRGVGRNILTLVSGSVIAQLATLAAMPILSRLYRPQDFGEYSLFLSITLLIAVVATLRYELAIVLPRSLREAAALKRLTTRLLVVSSAAVTLVCVVVVLWPSDLSASWRGLIILMGPEVLLLGGLSLFTYWYTRTHEFGILSRNRVLLAGTVAVAQVLMSFSGLSGGLALASGLALGQLVAVVVLVFADASGRRAAQGADRQRRWSYLFRKYWRMPALTTPQTLVDSIRLNGINFIIGNHSLDALGQYSQAWRLVNVPAALIGSAISQVYFPQLASTPRQDLPRVVRSSVGKSLVFGFVPFALIFLFSPVLVPWALGAEWGDAGLYAQALTPWLYLNLAASPISTLFVVLGKQHIGLPFAVVYAAAPLAVLFMLSGQIYLAIVVMSIVQTVLLIVNLALAGWIARAAASGQGQQRSLG</sequence>
<evidence type="ECO:0000313" key="7">
    <source>
        <dbReference type="EMBL" id="WDM44131.1"/>
    </source>
</evidence>
<dbReference type="EMBL" id="CP078075">
    <property type="protein sequence ID" value="WDM44131.1"/>
    <property type="molecule type" value="Genomic_DNA"/>
</dbReference>
<reference evidence="7 8" key="1">
    <citation type="submission" date="2021-06" db="EMBL/GenBank/DDBJ databases">
        <title>Genome-based taxonomic framework of Microbacterium strains isolated from marine environment, the description of four new species and reclassification of four preexisting species.</title>
        <authorList>
            <person name="Lee S.D."/>
            <person name="Kim S.-M."/>
            <person name="Byeon Y.-S."/>
            <person name="Yang H.L."/>
            <person name="Kim I.S."/>
        </authorList>
    </citation>
    <scope>NUCLEOTIDE SEQUENCE [LARGE SCALE GENOMIC DNA]</scope>
    <source>
        <strain evidence="7 8">KACC 14465</strain>
    </source>
</reference>
<feature type="transmembrane region" description="Helical" evidence="6">
    <location>
        <begin position="337"/>
        <end position="355"/>
    </location>
</feature>
<accession>A0ABY7XPQ6</accession>
<evidence type="ECO:0000256" key="6">
    <source>
        <dbReference type="SAM" id="Phobius"/>
    </source>
</evidence>
<dbReference type="Proteomes" id="UP001215097">
    <property type="component" value="Chromosome"/>
</dbReference>
<evidence type="ECO:0000256" key="2">
    <source>
        <dbReference type="ARBA" id="ARBA00022475"/>
    </source>
</evidence>
<gene>
    <name evidence="7" type="ORF">KV395_13130</name>
</gene>
<feature type="transmembrane region" description="Helical" evidence="6">
    <location>
        <begin position="12"/>
        <end position="34"/>
    </location>
</feature>
<keyword evidence="2" id="KW-1003">Cell membrane</keyword>
<evidence type="ECO:0000313" key="8">
    <source>
        <dbReference type="Proteomes" id="UP001215097"/>
    </source>
</evidence>
<keyword evidence="8" id="KW-1185">Reference proteome</keyword>
<organism evidence="7 8">
    <name type="scientific">Microbacterium luteolum</name>
    <name type="common">Aureobacterium luteolum</name>
    <dbReference type="NCBI Taxonomy" id="69367"/>
    <lineage>
        <taxon>Bacteria</taxon>
        <taxon>Bacillati</taxon>
        <taxon>Actinomycetota</taxon>
        <taxon>Actinomycetes</taxon>
        <taxon>Micrococcales</taxon>
        <taxon>Microbacteriaceae</taxon>
        <taxon>Microbacterium</taxon>
    </lineage>
</organism>
<evidence type="ECO:0000256" key="4">
    <source>
        <dbReference type="ARBA" id="ARBA00022989"/>
    </source>
</evidence>
<dbReference type="PANTHER" id="PTHR30250">
    <property type="entry name" value="PST FAMILY PREDICTED COLANIC ACID TRANSPORTER"/>
    <property type="match status" value="1"/>
</dbReference>
<keyword evidence="4 6" id="KW-1133">Transmembrane helix</keyword>
<evidence type="ECO:0000256" key="5">
    <source>
        <dbReference type="ARBA" id="ARBA00023136"/>
    </source>
</evidence>
<feature type="transmembrane region" description="Helical" evidence="6">
    <location>
        <begin position="87"/>
        <end position="105"/>
    </location>
</feature>
<evidence type="ECO:0000256" key="1">
    <source>
        <dbReference type="ARBA" id="ARBA00004651"/>
    </source>
</evidence>
<keyword evidence="3 6" id="KW-0812">Transmembrane</keyword>
<dbReference type="PANTHER" id="PTHR30250:SF28">
    <property type="entry name" value="POLYSACCHARIDE BIOSYNTHESIS PROTEIN"/>
    <property type="match status" value="1"/>
</dbReference>
<dbReference type="InterPro" id="IPR050833">
    <property type="entry name" value="Poly_Biosynth_Transport"/>
</dbReference>
<dbReference type="RefSeq" id="WP_282214264.1">
    <property type="nucleotide sequence ID" value="NZ_BAAAUN010000001.1"/>
</dbReference>
<dbReference type="Pfam" id="PF13440">
    <property type="entry name" value="Polysacc_synt_3"/>
    <property type="match status" value="1"/>
</dbReference>
<evidence type="ECO:0000256" key="3">
    <source>
        <dbReference type="ARBA" id="ARBA00022692"/>
    </source>
</evidence>
<protein>
    <submittedName>
        <fullName evidence="7">Oligosaccharide flippase family protein</fullName>
    </submittedName>
</protein>
<feature type="transmembrane region" description="Helical" evidence="6">
    <location>
        <begin position="117"/>
        <end position="138"/>
    </location>
</feature>
<proteinExistence type="predicted"/>
<keyword evidence="5 6" id="KW-0472">Membrane</keyword>
<feature type="transmembrane region" description="Helical" evidence="6">
    <location>
        <begin position="46"/>
        <end position="66"/>
    </location>
</feature>
<feature type="transmembrane region" description="Helical" evidence="6">
    <location>
        <begin position="362"/>
        <end position="379"/>
    </location>
</feature>